<dbReference type="AlphaFoldDB" id="A0AA86VSJ9"/>
<feature type="region of interest" description="Disordered" evidence="2">
    <location>
        <begin position="70"/>
        <end position="175"/>
    </location>
</feature>
<feature type="compositionally biased region" description="Low complexity" evidence="2">
    <location>
        <begin position="113"/>
        <end position="123"/>
    </location>
</feature>
<evidence type="ECO:0000313" key="4">
    <source>
        <dbReference type="EMBL" id="CAL6072024.1"/>
    </source>
</evidence>
<feature type="compositionally biased region" description="Low complexity" evidence="2">
    <location>
        <begin position="158"/>
        <end position="175"/>
    </location>
</feature>
<protein>
    <submittedName>
        <fullName evidence="3">Uncharacterized protein</fullName>
    </submittedName>
</protein>
<reference evidence="4 5" key="2">
    <citation type="submission" date="2024-07" db="EMBL/GenBank/DDBJ databases">
        <authorList>
            <person name="Akdeniz Z."/>
        </authorList>
    </citation>
    <scope>NUCLEOTIDE SEQUENCE [LARGE SCALE GENOMIC DNA]</scope>
</reference>
<feature type="coiled-coil region" evidence="1">
    <location>
        <begin position="595"/>
        <end position="622"/>
    </location>
</feature>
<reference evidence="3" key="1">
    <citation type="submission" date="2023-06" db="EMBL/GenBank/DDBJ databases">
        <authorList>
            <person name="Kurt Z."/>
        </authorList>
    </citation>
    <scope>NUCLEOTIDE SEQUENCE</scope>
</reference>
<dbReference type="EMBL" id="CAXDID020000293">
    <property type="protein sequence ID" value="CAL6072024.1"/>
    <property type="molecule type" value="Genomic_DNA"/>
</dbReference>
<sequence length="666" mass="79027">MDIDINLDEVEASIKRCEDFISNNEFNMDQLRQQLQIPQNDICYEEDSPESVNEDEDSFDKQQTAIRLSTNNMNSSQNASFKKQPNVSQFKSQTKPQQTKSYIPPKQQAIANQQPVIQKQQRQQKIEPQQKQKPASPSLSPFKRYEDQNPPPAPRPVQTPQVQQEQSQKLSQPSSVNKFMKQMDKQEVDKVQRNFVVSDPQQSRLMQQKSNKTERKLNELKIQQQERDMKECTFTPQINQKSRLMATQHRVDDYESTLQKREQMRLDKQREEYQECTFNPQINDKSKIIVERKYGDQSVVERASSTKQEKQKKIQEQFALTHKIEEDPNYKQFRDTLAMRSVMKYDPNMANVDVFTRLNKTPIRRKQELYTQIEEEQTRECVFTPKINNRSKSIANEIGTFEERSKLFNLKKQENVQKIQQEHDKDMIFRPITNQQKVAQATPEIFERLHSEKRKTIQVFQDEETFKPTINQYSLDLTKNRPSIQENALTYKKEQDQRLEQHRLAMIKEREKECTFQPQITKSNQTTMPHYKFDQVDEMMAQIKSEKEYKDIKLANQKRSFEYEKELKHLTEKPEIGNIDKSIYNKVEVKGYQNVMQRKELIEKLENEQKEREDNVFGLKNKSKMPTVPKPFNLTERIENKANEQKSMKKNVGMKQIVDAILKVEV</sequence>
<organism evidence="3">
    <name type="scientific">Hexamita inflata</name>
    <dbReference type="NCBI Taxonomy" id="28002"/>
    <lineage>
        <taxon>Eukaryota</taxon>
        <taxon>Metamonada</taxon>
        <taxon>Diplomonadida</taxon>
        <taxon>Hexamitidae</taxon>
        <taxon>Hexamitinae</taxon>
        <taxon>Hexamita</taxon>
    </lineage>
</organism>
<evidence type="ECO:0000256" key="1">
    <source>
        <dbReference type="SAM" id="Coils"/>
    </source>
</evidence>
<gene>
    <name evidence="4" type="ORF">HINF_LOCUS55425</name>
    <name evidence="3" type="ORF">HINF_LOCUS63768</name>
</gene>
<evidence type="ECO:0000313" key="5">
    <source>
        <dbReference type="Proteomes" id="UP001642409"/>
    </source>
</evidence>
<evidence type="ECO:0000256" key="2">
    <source>
        <dbReference type="SAM" id="MobiDB-lite"/>
    </source>
</evidence>
<evidence type="ECO:0000313" key="3">
    <source>
        <dbReference type="EMBL" id="CAI9976123.1"/>
    </source>
</evidence>
<keyword evidence="1" id="KW-0175">Coiled coil</keyword>
<accession>A0AA86VSJ9</accession>
<dbReference type="EMBL" id="CATOUU010001172">
    <property type="protein sequence ID" value="CAI9976123.1"/>
    <property type="molecule type" value="Genomic_DNA"/>
</dbReference>
<comment type="caution">
    <text evidence="3">The sequence shown here is derived from an EMBL/GenBank/DDBJ whole genome shotgun (WGS) entry which is preliminary data.</text>
</comment>
<dbReference type="Proteomes" id="UP001642409">
    <property type="component" value="Unassembled WGS sequence"/>
</dbReference>
<keyword evidence="5" id="KW-1185">Reference proteome</keyword>
<dbReference type="PANTHER" id="PTHR37028:SF4">
    <property type="entry name" value="ALMS MOTIF DOMAIN-CONTAINING PROTEIN"/>
    <property type="match status" value="1"/>
</dbReference>
<dbReference type="PANTHER" id="PTHR37028">
    <property type="entry name" value="UNNAMED PRODUCT-RELATED"/>
    <property type="match status" value="1"/>
</dbReference>
<proteinExistence type="predicted"/>
<feature type="compositionally biased region" description="Polar residues" evidence="2">
    <location>
        <begin position="70"/>
        <end position="101"/>
    </location>
</feature>
<name>A0AA86VSJ9_9EUKA</name>